<keyword evidence="1" id="KW-0547">Nucleotide-binding</keyword>
<reference evidence="1" key="1">
    <citation type="submission" date="2018-01" db="EMBL/GenBank/DDBJ databases">
        <authorList>
            <person name="Krukenberg V."/>
        </authorList>
    </citation>
    <scope>NUCLEOTIDE SEQUENCE</scope>
    <source>
        <strain evidence="1">E20ANME2</strain>
    </source>
</reference>
<dbReference type="Proteomes" id="UP000248329">
    <property type="component" value="Unassembled WGS sequence"/>
</dbReference>
<evidence type="ECO:0000313" key="2">
    <source>
        <dbReference type="Proteomes" id="UP000248329"/>
    </source>
</evidence>
<proteinExistence type="predicted"/>
<gene>
    <name evidence="1" type="ORF">C4B59_10385</name>
</gene>
<evidence type="ECO:0000313" key="1">
    <source>
        <dbReference type="EMBL" id="PXF59809.1"/>
    </source>
</evidence>
<accession>A0AC61L1G5</accession>
<comment type="caution">
    <text evidence="1">The sequence shown here is derived from an EMBL/GenBank/DDBJ whole genome shotgun (WGS) entry which is preliminary data.</text>
</comment>
<keyword evidence="1" id="KW-0067">ATP-binding</keyword>
<protein>
    <submittedName>
        <fullName evidence="1">ATP-binding protein</fullName>
    </submittedName>
</protein>
<dbReference type="EMBL" id="PQXF01000021">
    <property type="protein sequence ID" value="PXF59809.1"/>
    <property type="molecule type" value="Genomic_DNA"/>
</dbReference>
<organism evidence="1 2">
    <name type="scientific">Candidatus Methanogaster sp</name>
    <dbReference type="NCBI Taxonomy" id="3386292"/>
    <lineage>
        <taxon>Archaea</taxon>
        <taxon>Methanobacteriati</taxon>
        <taxon>Methanobacteriota</taxon>
        <taxon>Stenosarchaea group</taxon>
        <taxon>Methanomicrobia</taxon>
        <taxon>Methanosarcinales</taxon>
        <taxon>ANME-2 cluster</taxon>
        <taxon>Candidatus Methanogasteraceae</taxon>
        <taxon>Candidatus Methanogaster</taxon>
    </lineage>
</organism>
<sequence length="377" mass="43785">MMDDIIPINHDPQIEEHNMIEVTFYDREQEIKEMMDILSMKPRLITFVYGPINSGKTELITHLIEELPDNYIIFYINLRGKFISNYDDFVRALFKLDREKKEYKEILKTISEVSLKSLKFTGIPITEGVLDLFFREKTYEDVFEFLEDYFTEIAKNKVPVLIVDELQKIGDVRINTHLIYELFNLFIRLTKELHLCHVFAVTSDSLFIKQVYSEAMLSGRCDYLLVDDFDYEQTMDFLDGYGWGEQEKTITWQSVGGKPVSLVKLVNAKVSGKNIEDVVGRMLTLRTGEIETMLKRVNELGGEIIIEDAKYRVSYEKLVEVLKSFAAYEEIGMNEVDEISKAFLVKNNVLFVDPLTKLIKPQSRLDLSAIREVVRGA</sequence>
<name>A0AC61L1G5_9EURY</name>